<evidence type="ECO:0000256" key="2">
    <source>
        <dbReference type="RuleBase" id="RU363015"/>
    </source>
</evidence>
<accession>A0A943DI01</accession>
<organism evidence="3 4">
    <name type="scientific">Subdoligranulum variabile</name>
    <dbReference type="NCBI Taxonomy" id="214851"/>
    <lineage>
        <taxon>Bacteria</taxon>
        <taxon>Bacillati</taxon>
        <taxon>Bacillota</taxon>
        <taxon>Clostridia</taxon>
        <taxon>Eubacteriales</taxon>
        <taxon>Oscillospiraceae</taxon>
        <taxon>Subdoligranulum</taxon>
    </lineage>
</organism>
<dbReference type="Pfam" id="PF03641">
    <property type="entry name" value="Lysine_decarbox"/>
    <property type="match status" value="1"/>
</dbReference>
<protein>
    <recommendedName>
        <fullName evidence="2">Cytokinin riboside 5'-monophosphate phosphoribohydrolase</fullName>
        <ecNumber evidence="2">3.2.2.n1</ecNumber>
    </recommendedName>
</protein>
<proteinExistence type="inferred from homology"/>
<dbReference type="GO" id="GO:0005829">
    <property type="term" value="C:cytosol"/>
    <property type="evidence" value="ECO:0007669"/>
    <property type="project" value="TreeGrafter"/>
</dbReference>
<keyword evidence="2" id="KW-0203">Cytokinin biosynthesis</keyword>
<evidence type="ECO:0000313" key="3">
    <source>
        <dbReference type="EMBL" id="MBS5332818.1"/>
    </source>
</evidence>
<sequence>MNITVYLGANEGNDPRLAQAVRELGRWIGESGNALIYGGSACGLMGELAKSVLDAGGKATGVEPQFFVDQGLLYDDLTELFVTKDMTERKAKMIELGDAFIAFPGGTGTLEEIAEIMSKVSLKQLDAPCILYNLNGYYDSLKALLDHMIAMGLSSPERQQGISFAENLAEIKTILQA</sequence>
<dbReference type="PANTHER" id="PTHR31223">
    <property type="entry name" value="LOG FAMILY PROTEIN YJL055W"/>
    <property type="match status" value="1"/>
</dbReference>
<name>A0A943DI01_9FIRM</name>
<dbReference type="SUPFAM" id="SSF102405">
    <property type="entry name" value="MCP/YpsA-like"/>
    <property type="match status" value="1"/>
</dbReference>
<comment type="similarity">
    <text evidence="1 2">Belongs to the LOG family.</text>
</comment>
<evidence type="ECO:0000256" key="1">
    <source>
        <dbReference type="ARBA" id="ARBA00006763"/>
    </source>
</evidence>
<reference evidence="3" key="1">
    <citation type="submission" date="2021-02" db="EMBL/GenBank/DDBJ databases">
        <title>Infant gut strain persistence is associated with maternal origin, phylogeny, and functional potential including surface adhesion and iron acquisition.</title>
        <authorList>
            <person name="Lou Y.C."/>
        </authorList>
    </citation>
    <scope>NUCLEOTIDE SEQUENCE</scope>
    <source>
        <strain evidence="3">L3_101_000M1_dasL3_101_000M1_concoct_87</strain>
    </source>
</reference>
<dbReference type="NCBIfam" id="TIGR00730">
    <property type="entry name" value="Rossman fold protein, TIGR00730 family"/>
    <property type="match status" value="1"/>
</dbReference>
<gene>
    <name evidence="3" type="ORF">KHY36_09865</name>
</gene>
<comment type="caution">
    <text evidence="3">The sequence shown here is derived from an EMBL/GenBank/DDBJ whole genome shotgun (WGS) entry which is preliminary data.</text>
</comment>
<evidence type="ECO:0000313" key="4">
    <source>
        <dbReference type="Proteomes" id="UP000759273"/>
    </source>
</evidence>
<dbReference type="Proteomes" id="UP000759273">
    <property type="component" value="Unassembled WGS sequence"/>
</dbReference>
<dbReference type="AlphaFoldDB" id="A0A943DI01"/>
<dbReference type="EMBL" id="JAGZGG010000023">
    <property type="protein sequence ID" value="MBS5332818.1"/>
    <property type="molecule type" value="Genomic_DNA"/>
</dbReference>
<keyword evidence="2" id="KW-0378">Hydrolase</keyword>
<dbReference type="InterPro" id="IPR005269">
    <property type="entry name" value="LOG"/>
</dbReference>
<dbReference type="EC" id="3.2.2.n1" evidence="2"/>
<dbReference type="Gene3D" id="3.40.50.450">
    <property type="match status" value="1"/>
</dbReference>
<dbReference type="InterPro" id="IPR031100">
    <property type="entry name" value="LOG_fam"/>
</dbReference>
<dbReference type="GO" id="GO:0016799">
    <property type="term" value="F:hydrolase activity, hydrolyzing N-glycosyl compounds"/>
    <property type="evidence" value="ECO:0007669"/>
    <property type="project" value="TreeGrafter"/>
</dbReference>
<dbReference type="PANTHER" id="PTHR31223:SF70">
    <property type="entry name" value="LOG FAMILY PROTEIN YJL055W"/>
    <property type="match status" value="1"/>
</dbReference>
<dbReference type="GO" id="GO:0009691">
    <property type="term" value="P:cytokinin biosynthetic process"/>
    <property type="evidence" value="ECO:0007669"/>
    <property type="project" value="UniProtKB-UniRule"/>
</dbReference>